<dbReference type="InterPro" id="IPR010541">
    <property type="entry name" value="Prp3_C"/>
</dbReference>
<dbReference type="CDD" id="cd24163">
    <property type="entry name" value="RWDD2_C"/>
    <property type="match status" value="1"/>
</dbReference>
<name>A0A166SCM0_9AGAM</name>
<dbReference type="PANTHER" id="PTHR15955">
    <property type="entry name" value="RWD DOMAIN CONTAINING PROTEIN 2"/>
    <property type="match status" value="1"/>
</dbReference>
<keyword evidence="3" id="KW-1185">Reference proteome</keyword>
<dbReference type="AlphaFoldDB" id="A0A166SCM0"/>
<dbReference type="EMBL" id="KV417499">
    <property type="protein sequence ID" value="KZP29292.1"/>
    <property type="molecule type" value="Genomic_DNA"/>
</dbReference>
<dbReference type="Proteomes" id="UP000076532">
    <property type="component" value="Unassembled WGS sequence"/>
</dbReference>
<dbReference type="OrthoDB" id="432412at2759"/>
<feature type="domain" description="Small nuclear ribonucleoprotein Prp3 C-terminal" evidence="1">
    <location>
        <begin position="180"/>
        <end position="237"/>
    </location>
</feature>
<evidence type="ECO:0000259" key="1">
    <source>
        <dbReference type="Pfam" id="PF06544"/>
    </source>
</evidence>
<gene>
    <name evidence="2" type="ORF">FIBSPDRAFT_727809</name>
</gene>
<evidence type="ECO:0000313" key="3">
    <source>
        <dbReference type="Proteomes" id="UP000076532"/>
    </source>
</evidence>
<dbReference type="InterPro" id="IPR059181">
    <property type="entry name" value="RWDD2A-B_C"/>
</dbReference>
<organism evidence="2 3">
    <name type="scientific">Athelia psychrophila</name>
    <dbReference type="NCBI Taxonomy" id="1759441"/>
    <lineage>
        <taxon>Eukaryota</taxon>
        <taxon>Fungi</taxon>
        <taxon>Dikarya</taxon>
        <taxon>Basidiomycota</taxon>
        <taxon>Agaricomycotina</taxon>
        <taxon>Agaricomycetes</taxon>
        <taxon>Agaricomycetidae</taxon>
        <taxon>Atheliales</taxon>
        <taxon>Atheliaceae</taxon>
        <taxon>Athelia</taxon>
    </lineage>
</organism>
<dbReference type="STRING" id="436010.A0A166SCM0"/>
<reference evidence="2 3" key="1">
    <citation type="journal article" date="2016" name="Mol. Biol. Evol.">
        <title>Comparative Genomics of Early-Diverging Mushroom-Forming Fungi Provides Insights into the Origins of Lignocellulose Decay Capabilities.</title>
        <authorList>
            <person name="Nagy L.G."/>
            <person name="Riley R."/>
            <person name="Tritt A."/>
            <person name="Adam C."/>
            <person name="Daum C."/>
            <person name="Floudas D."/>
            <person name="Sun H."/>
            <person name="Yadav J.S."/>
            <person name="Pangilinan J."/>
            <person name="Larsson K.H."/>
            <person name="Matsuura K."/>
            <person name="Barry K."/>
            <person name="Labutti K."/>
            <person name="Kuo R."/>
            <person name="Ohm R.A."/>
            <person name="Bhattacharya S.S."/>
            <person name="Shirouzu T."/>
            <person name="Yoshinaga Y."/>
            <person name="Martin F.M."/>
            <person name="Grigoriev I.V."/>
            <person name="Hibbett D.S."/>
        </authorList>
    </citation>
    <scope>NUCLEOTIDE SEQUENCE [LARGE SCALE GENOMIC DNA]</scope>
    <source>
        <strain evidence="2 3">CBS 109695</strain>
    </source>
</reference>
<proteinExistence type="predicted"/>
<dbReference type="PANTHER" id="PTHR15955:SF8">
    <property type="entry name" value="RWD DOMAIN-CONTAINING PROTEIN 2B-RELATED"/>
    <property type="match status" value="1"/>
</dbReference>
<protein>
    <recommendedName>
        <fullName evidence="1">Small nuclear ribonucleoprotein Prp3 C-terminal domain-containing protein</fullName>
    </recommendedName>
</protein>
<sequence length="294" mass="32568">MTLQLIRQLEELQLIQCSLLPGELLILLDEDPKSQSQLHWVDLLASYPDVVIDPHTAGASAEALPEARFQIKLDNPGSLAWFEIVLPRCYPRSGSIPAVLVKGDVSRSEQEWWQNIVSDKIEAVRCEEYMAYELVSTHLLALLHAEFDNANSTPGARVDGPASESRGPQLEPSPRCHALLTSHHLISPQKRRSLQQWSSDLYITGFAKVGYPGIIYAEGARESVEEFVGSVKAMQWLALRVRFVEDVSGGQPGASGSEKGGWTEFEKVGEVVEEMKRIGREEYVLDMGIGSVGK</sequence>
<accession>A0A166SCM0</accession>
<dbReference type="InterPro" id="IPR017359">
    <property type="entry name" value="Phi-like"/>
</dbReference>
<evidence type="ECO:0000313" key="2">
    <source>
        <dbReference type="EMBL" id="KZP29292.1"/>
    </source>
</evidence>
<dbReference type="Pfam" id="PF06544">
    <property type="entry name" value="Prp3_C"/>
    <property type="match status" value="1"/>
</dbReference>